<dbReference type="EMBL" id="JYDW01000016">
    <property type="protein sequence ID" value="KRZ61602.1"/>
    <property type="molecule type" value="Genomic_DNA"/>
</dbReference>
<sequence length="63" mass="6523">MWSGTDDASTAPTSVASRRVLPTRVAILSSSQTISGEMVRSAALEAPLSGRRCWTPHSGPPGA</sequence>
<accession>A0A0V1LQZ2</accession>
<dbReference type="OrthoDB" id="5919247at2759"/>
<organism evidence="1 2">
    <name type="scientific">Trichinella nativa</name>
    <dbReference type="NCBI Taxonomy" id="6335"/>
    <lineage>
        <taxon>Eukaryota</taxon>
        <taxon>Metazoa</taxon>
        <taxon>Ecdysozoa</taxon>
        <taxon>Nematoda</taxon>
        <taxon>Enoplea</taxon>
        <taxon>Dorylaimia</taxon>
        <taxon>Trichinellida</taxon>
        <taxon>Trichinellidae</taxon>
        <taxon>Trichinella</taxon>
    </lineage>
</organism>
<gene>
    <name evidence="1" type="ORF">T02_881</name>
</gene>
<proteinExistence type="predicted"/>
<name>A0A0V1LQZ2_9BILA</name>
<keyword evidence="2" id="KW-1185">Reference proteome</keyword>
<evidence type="ECO:0000313" key="1">
    <source>
        <dbReference type="EMBL" id="KRZ61602.1"/>
    </source>
</evidence>
<dbReference type="Proteomes" id="UP000054721">
    <property type="component" value="Unassembled WGS sequence"/>
</dbReference>
<evidence type="ECO:0000313" key="2">
    <source>
        <dbReference type="Proteomes" id="UP000054721"/>
    </source>
</evidence>
<dbReference type="AlphaFoldDB" id="A0A0V1LQZ2"/>
<protein>
    <submittedName>
        <fullName evidence="1">Uncharacterized protein</fullName>
    </submittedName>
</protein>
<reference evidence="1 2" key="1">
    <citation type="submission" date="2015-05" db="EMBL/GenBank/DDBJ databases">
        <title>Evolution of Trichinella species and genotypes.</title>
        <authorList>
            <person name="Korhonen P.K."/>
            <person name="Edoardo P."/>
            <person name="Giuseppe L.R."/>
            <person name="Gasser R.B."/>
        </authorList>
    </citation>
    <scope>NUCLEOTIDE SEQUENCE [LARGE SCALE GENOMIC DNA]</scope>
    <source>
        <strain evidence="1">ISS10</strain>
    </source>
</reference>
<comment type="caution">
    <text evidence="1">The sequence shown here is derived from an EMBL/GenBank/DDBJ whole genome shotgun (WGS) entry which is preliminary data.</text>
</comment>